<name>A0A1S1LFW3_MYCCH</name>
<dbReference type="Proteomes" id="UP000180043">
    <property type="component" value="Unassembled WGS sequence"/>
</dbReference>
<evidence type="ECO:0000313" key="3">
    <source>
        <dbReference type="Proteomes" id="UP000180043"/>
    </source>
</evidence>
<dbReference type="PANTHER" id="PTHR33608:SF6">
    <property type="entry name" value="BLL2464 PROTEIN"/>
    <property type="match status" value="1"/>
</dbReference>
<dbReference type="EMBL" id="MLIQ01000049">
    <property type="protein sequence ID" value="OHU46058.1"/>
    <property type="molecule type" value="Genomic_DNA"/>
</dbReference>
<proteinExistence type="predicted"/>
<gene>
    <name evidence="2" type="ORF">BKG82_28025</name>
</gene>
<dbReference type="InterPro" id="IPR002881">
    <property type="entry name" value="DUF58"/>
</dbReference>
<dbReference type="Pfam" id="PF01882">
    <property type="entry name" value="DUF58"/>
    <property type="match status" value="1"/>
</dbReference>
<evidence type="ECO:0000313" key="2">
    <source>
        <dbReference type="EMBL" id="OHU46058.1"/>
    </source>
</evidence>
<dbReference type="AlphaFoldDB" id="A0A1S1LFW3"/>
<sequence>MGEILNRIRTDLNIDPRTMEMRLRSTRVLEGGHTSLQFGRSDDFVDLREYLPGDDVRDIDWRASARNTHLVVRRYVAEKAQEFLLVTDTGANMLAPTPSGMRKRDVAIYALGAVGMIACAQGDKLSLVYGDDRGTSIEIGKKGEDHLEQMLTMVSQADIRIGNASNIARQLQFIASTLDRRYAIYIVCDEPAVTPELVEAALAVRSRSAISWLILEDLDVLGLANTPDEVLDVGTGAALLTPTVLGRRVLHAYQQAETARRLQWEAFMAQLASPAVRISSVHDIGTALGSLSQQGLTHA</sequence>
<dbReference type="PANTHER" id="PTHR33608">
    <property type="entry name" value="BLL2464 PROTEIN"/>
    <property type="match status" value="1"/>
</dbReference>
<accession>A0A1S1LFW3</accession>
<organism evidence="2 3">
    <name type="scientific">Mycobacteroides chelonae</name>
    <name type="common">Mycobacterium chelonae</name>
    <dbReference type="NCBI Taxonomy" id="1774"/>
    <lineage>
        <taxon>Bacteria</taxon>
        <taxon>Bacillati</taxon>
        <taxon>Actinomycetota</taxon>
        <taxon>Actinomycetes</taxon>
        <taxon>Mycobacteriales</taxon>
        <taxon>Mycobacteriaceae</taxon>
        <taxon>Mycobacteroides</taxon>
    </lineage>
</organism>
<feature type="domain" description="DUF58" evidence="1">
    <location>
        <begin position="46"/>
        <end position="209"/>
    </location>
</feature>
<protein>
    <recommendedName>
        <fullName evidence="1">DUF58 domain-containing protein</fullName>
    </recommendedName>
</protein>
<comment type="caution">
    <text evidence="2">The sequence shown here is derived from an EMBL/GenBank/DDBJ whole genome shotgun (WGS) entry which is preliminary data.</text>
</comment>
<dbReference type="RefSeq" id="WP_070948081.1">
    <property type="nucleotide sequence ID" value="NZ_MLIQ01000049.1"/>
</dbReference>
<evidence type="ECO:0000259" key="1">
    <source>
        <dbReference type="Pfam" id="PF01882"/>
    </source>
</evidence>
<reference evidence="2 3" key="1">
    <citation type="submission" date="2016-10" db="EMBL/GenBank/DDBJ databases">
        <title>Evaluation of Human, Veterinary and Environmental Mycobacterium chelonae Isolates by Core Genome Phylogenomic Analysis, Targeted Gene Comparison, and Anti-microbial Susceptibility Patterns: A Tale of Mistaken Identities.</title>
        <authorList>
            <person name="Fogelson S.B."/>
            <person name="Camus A.C."/>
            <person name="Lorenz W."/>
            <person name="Vasireddy R."/>
            <person name="Vasireddy S."/>
            <person name="Smith T."/>
            <person name="Brown-Elliott B.A."/>
            <person name="Wallace R.J.Jr."/>
            <person name="Hasan N.A."/>
            <person name="Reischl U."/>
            <person name="Sanchez S."/>
        </authorList>
    </citation>
    <scope>NUCLEOTIDE SEQUENCE [LARGE SCALE GENOMIC DNA]</scope>
    <source>
        <strain evidence="2 3">15515</strain>
    </source>
</reference>